<dbReference type="Gene3D" id="1.10.10.10">
    <property type="entry name" value="Winged helix-like DNA-binding domain superfamily/Winged helix DNA-binding domain"/>
    <property type="match status" value="1"/>
</dbReference>
<dbReference type="PANTHER" id="PTHR33164:SF64">
    <property type="entry name" value="TRANSCRIPTIONAL REGULATOR SLYA"/>
    <property type="match status" value="1"/>
</dbReference>
<gene>
    <name evidence="5" type="ORF">DF196_03405</name>
</gene>
<dbReference type="EMBL" id="QFFM01000005">
    <property type="protein sequence ID" value="PWG66440.1"/>
    <property type="molecule type" value="Genomic_DNA"/>
</dbReference>
<dbReference type="PANTHER" id="PTHR33164">
    <property type="entry name" value="TRANSCRIPTIONAL REGULATOR, MARR FAMILY"/>
    <property type="match status" value="1"/>
</dbReference>
<dbReference type="Proteomes" id="UP000245876">
    <property type="component" value="Unassembled WGS sequence"/>
</dbReference>
<feature type="domain" description="HTH marR-type" evidence="4">
    <location>
        <begin position="1"/>
        <end position="98"/>
    </location>
</feature>
<dbReference type="InterPro" id="IPR036390">
    <property type="entry name" value="WH_DNA-bd_sf"/>
</dbReference>
<protein>
    <recommendedName>
        <fullName evidence="4">HTH marR-type domain-containing protein</fullName>
    </recommendedName>
</protein>
<keyword evidence="6" id="KW-1185">Reference proteome</keyword>
<dbReference type="PRINTS" id="PR00598">
    <property type="entry name" value="HTHMARR"/>
</dbReference>
<keyword evidence="3" id="KW-0804">Transcription</keyword>
<name>A0A2U2NBI3_9BIFI</name>
<dbReference type="InterPro" id="IPR023187">
    <property type="entry name" value="Tscrpt_reg_MarR-type_CS"/>
</dbReference>
<evidence type="ECO:0000256" key="1">
    <source>
        <dbReference type="ARBA" id="ARBA00023015"/>
    </source>
</evidence>
<dbReference type="SUPFAM" id="SSF46785">
    <property type="entry name" value="Winged helix' DNA-binding domain"/>
    <property type="match status" value="1"/>
</dbReference>
<dbReference type="OrthoDB" id="69852at2"/>
<evidence type="ECO:0000313" key="6">
    <source>
        <dbReference type="Proteomes" id="UP000245876"/>
    </source>
</evidence>
<reference evidence="5 6" key="1">
    <citation type="journal article" date="2018" name="Int. J. Syst. Evol. Microbiol.">
        <title>Bifidobacterium callitrichidarum sp. nov. from the faeces of the emperor tamarin (Saguinus imperator).</title>
        <authorList>
            <person name="Modesto M."/>
            <person name="Michelini S."/>
            <person name="Sansosti M.C."/>
            <person name="De Filippo C."/>
            <person name="Cavalieri D."/>
            <person name="Qvirist L."/>
            <person name="Andlid T."/>
            <person name="Spiezio C."/>
            <person name="Sandri C."/>
            <person name="Pascarelli S."/>
            <person name="Sgorbati B."/>
            <person name="Mattarelli P."/>
        </authorList>
    </citation>
    <scope>NUCLEOTIDE SEQUENCE [LARGE SCALE GENOMIC DNA]</scope>
    <source>
        <strain evidence="5 6">TRI 5</strain>
    </source>
</reference>
<accession>A0A2U2NBI3</accession>
<evidence type="ECO:0000256" key="2">
    <source>
        <dbReference type="ARBA" id="ARBA00023125"/>
    </source>
</evidence>
<proteinExistence type="predicted"/>
<sequence length="107" mass="11693">MLTLSGLGPVSQRRLAAILGIRSASLSELLGKMEARGWIARTPHPKDGRTNMVALTEEGKAEVMRRRPAGSGASGELLAALDDNQRAQFGEILTAIKRHYQELDQQR</sequence>
<evidence type="ECO:0000256" key="3">
    <source>
        <dbReference type="ARBA" id="ARBA00023163"/>
    </source>
</evidence>
<organism evidence="5 6">
    <name type="scientific">Bifidobacterium callitrichidarum</name>
    <dbReference type="NCBI Taxonomy" id="2052941"/>
    <lineage>
        <taxon>Bacteria</taxon>
        <taxon>Bacillati</taxon>
        <taxon>Actinomycetota</taxon>
        <taxon>Actinomycetes</taxon>
        <taxon>Bifidobacteriales</taxon>
        <taxon>Bifidobacteriaceae</taxon>
        <taxon>Bifidobacterium</taxon>
    </lineage>
</organism>
<dbReference type="GO" id="GO:0006950">
    <property type="term" value="P:response to stress"/>
    <property type="evidence" value="ECO:0007669"/>
    <property type="project" value="TreeGrafter"/>
</dbReference>
<dbReference type="InterPro" id="IPR039422">
    <property type="entry name" value="MarR/SlyA-like"/>
</dbReference>
<evidence type="ECO:0000259" key="4">
    <source>
        <dbReference type="PROSITE" id="PS50995"/>
    </source>
</evidence>
<dbReference type="PROSITE" id="PS01117">
    <property type="entry name" value="HTH_MARR_1"/>
    <property type="match status" value="1"/>
</dbReference>
<dbReference type="AlphaFoldDB" id="A0A2U2NBI3"/>
<keyword evidence="1" id="KW-0805">Transcription regulation</keyword>
<dbReference type="Pfam" id="PF12802">
    <property type="entry name" value="MarR_2"/>
    <property type="match status" value="1"/>
</dbReference>
<dbReference type="InterPro" id="IPR036388">
    <property type="entry name" value="WH-like_DNA-bd_sf"/>
</dbReference>
<comment type="caution">
    <text evidence="5">The sequence shown here is derived from an EMBL/GenBank/DDBJ whole genome shotgun (WGS) entry which is preliminary data.</text>
</comment>
<dbReference type="InterPro" id="IPR000835">
    <property type="entry name" value="HTH_MarR-typ"/>
</dbReference>
<keyword evidence="2" id="KW-0238">DNA-binding</keyword>
<dbReference type="PROSITE" id="PS50995">
    <property type="entry name" value="HTH_MARR_2"/>
    <property type="match status" value="1"/>
</dbReference>
<dbReference type="GO" id="GO:0003700">
    <property type="term" value="F:DNA-binding transcription factor activity"/>
    <property type="evidence" value="ECO:0007669"/>
    <property type="project" value="InterPro"/>
</dbReference>
<dbReference type="RefSeq" id="WP_109056487.1">
    <property type="nucleotide sequence ID" value="NZ_QFFM01000005.1"/>
</dbReference>
<dbReference type="SMART" id="SM00347">
    <property type="entry name" value="HTH_MARR"/>
    <property type="match status" value="1"/>
</dbReference>
<dbReference type="GO" id="GO:0003677">
    <property type="term" value="F:DNA binding"/>
    <property type="evidence" value="ECO:0007669"/>
    <property type="project" value="UniProtKB-KW"/>
</dbReference>
<evidence type="ECO:0000313" key="5">
    <source>
        <dbReference type="EMBL" id="PWG66440.1"/>
    </source>
</evidence>